<organism evidence="4 5">
    <name type="scientific">Actinidia rufa</name>
    <dbReference type="NCBI Taxonomy" id="165716"/>
    <lineage>
        <taxon>Eukaryota</taxon>
        <taxon>Viridiplantae</taxon>
        <taxon>Streptophyta</taxon>
        <taxon>Embryophyta</taxon>
        <taxon>Tracheophyta</taxon>
        <taxon>Spermatophyta</taxon>
        <taxon>Magnoliopsida</taxon>
        <taxon>eudicotyledons</taxon>
        <taxon>Gunneridae</taxon>
        <taxon>Pentapetalae</taxon>
        <taxon>asterids</taxon>
        <taxon>Ericales</taxon>
        <taxon>Actinidiaceae</taxon>
        <taxon>Actinidia</taxon>
    </lineage>
</organism>
<comment type="caution">
    <text evidence="4">The sequence shown here is derived from an EMBL/GenBank/DDBJ whole genome shotgun (WGS) entry which is preliminary data.</text>
</comment>
<protein>
    <submittedName>
        <fullName evidence="4">Golgin Putative 4</fullName>
    </submittedName>
</protein>
<keyword evidence="2" id="KW-0333">Golgi apparatus</keyword>
<keyword evidence="5" id="KW-1185">Reference proteome</keyword>
<evidence type="ECO:0000256" key="1">
    <source>
        <dbReference type="ARBA" id="ARBA00004555"/>
    </source>
</evidence>
<proteinExistence type="predicted"/>
<reference evidence="4 5" key="1">
    <citation type="submission" date="2019-07" db="EMBL/GenBank/DDBJ databases">
        <title>De Novo Assembly of kiwifruit Actinidia rufa.</title>
        <authorList>
            <person name="Sugita-Konishi S."/>
            <person name="Sato K."/>
            <person name="Mori E."/>
            <person name="Abe Y."/>
            <person name="Kisaki G."/>
            <person name="Hamano K."/>
            <person name="Suezawa K."/>
            <person name="Otani M."/>
            <person name="Fukuda T."/>
            <person name="Manabe T."/>
            <person name="Gomi K."/>
            <person name="Tabuchi M."/>
            <person name="Akimitsu K."/>
            <person name="Kataoka I."/>
        </authorList>
    </citation>
    <scope>NUCLEOTIDE SEQUENCE [LARGE SCALE GENOMIC DNA]</scope>
    <source>
        <strain evidence="5">cv. Fuchu</strain>
    </source>
</reference>
<accession>A0A7J0EC44</accession>
<dbReference type="Proteomes" id="UP000585474">
    <property type="component" value="Unassembled WGS sequence"/>
</dbReference>
<dbReference type="OrthoDB" id="71227at2759"/>
<dbReference type="GO" id="GO:0006888">
    <property type="term" value="P:endoplasmic reticulum to Golgi vesicle-mediated transport"/>
    <property type="evidence" value="ECO:0007669"/>
    <property type="project" value="TreeGrafter"/>
</dbReference>
<dbReference type="GO" id="GO:0007030">
    <property type="term" value="P:Golgi organization"/>
    <property type="evidence" value="ECO:0007669"/>
    <property type="project" value="TreeGrafter"/>
</dbReference>
<evidence type="ECO:0000256" key="3">
    <source>
        <dbReference type="ARBA" id="ARBA00023054"/>
    </source>
</evidence>
<sequence>MARLGGNELIKSRQGQSTASYMSNILWTPMPIHLVTTENADEFYQGEISRKEKEDILEKLSQADRMPAEGRNRVNKLEEDNAKLRHALEQNMSRINRMSVDSDFFVDRFEFDYFLRSLKLSGVTIHIWSQKDGLRFSHDDAHKSLTLKDVLSGVSVHALHFTGLPLTSTCNSHTTAKLCPHLLPPYSQLLLGTSQWLWYHSSNKETQVQMTSIWQANCNQVVLVTYFQRNHSKEGLDLMVRMLGFSDEDKQRIGGARQGTGKGVVRGVLGLPGWLVGGILGGGSTEANGNMASENQVSFLLQ</sequence>
<evidence type="ECO:0000313" key="4">
    <source>
        <dbReference type="EMBL" id="GFY83217.1"/>
    </source>
</evidence>
<name>A0A7J0EC44_9ERIC</name>
<dbReference type="EMBL" id="BJWL01000002">
    <property type="protein sequence ID" value="GFY83217.1"/>
    <property type="molecule type" value="Genomic_DNA"/>
</dbReference>
<dbReference type="PANTHER" id="PTHR18921:SF2">
    <property type="entry name" value="THYROID RECEPTOR-INTERACTING PROTEIN 11"/>
    <property type="match status" value="1"/>
</dbReference>
<evidence type="ECO:0000256" key="2">
    <source>
        <dbReference type="ARBA" id="ARBA00023034"/>
    </source>
</evidence>
<dbReference type="GO" id="GO:0005794">
    <property type="term" value="C:Golgi apparatus"/>
    <property type="evidence" value="ECO:0007669"/>
    <property type="project" value="UniProtKB-SubCell"/>
</dbReference>
<gene>
    <name evidence="4" type="ORF">Acr_02g0014570</name>
</gene>
<evidence type="ECO:0000313" key="5">
    <source>
        <dbReference type="Proteomes" id="UP000585474"/>
    </source>
</evidence>
<keyword evidence="3" id="KW-0175">Coiled coil</keyword>
<comment type="subcellular location">
    <subcellularLocation>
        <location evidence="1">Golgi apparatus</location>
    </subcellularLocation>
</comment>
<dbReference type="PANTHER" id="PTHR18921">
    <property type="entry name" value="MYOSIN HEAVY CHAIN - RELATED"/>
    <property type="match status" value="1"/>
</dbReference>
<dbReference type="AlphaFoldDB" id="A0A7J0EC44"/>
<dbReference type="GO" id="GO:0031267">
    <property type="term" value="F:small GTPase binding"/>
    <property type="evidence" value="ECO:0007669"/>
    <property type="project" value="TreeGrafter"/>
</dbReference>